<feature type="domain" description="Bms1-type G" evidence="12">
    <location>
        <begin position="78"/>
        <end position="242"/>
    </location>
</feature>
<dbReference type="AlphaFoldDB" id="A0ABD2LKL6"/>
<keyword evidence="14" id="KW-1185">Reference proteome</keyword>
<dbReference type="GO" id="GO:0005525">
    <property type="term" value="F:GTP binding"/>
    <property type="evidence" value="ECO:0007669"/>
    <property type="project" value="UniProtKB-KW"/>
</dbReference>
<dbReference type="SMART" id="SM00785">
    <property type="entry name" value="AARP2CN"/>
    <property type="match status" value="1"/>
</dbReference>
<dbReference type="Pfam" id="PF04950">
    <property type="entry name" value="RIBIOP_C"/>
    <property type="match status" value="1"/>
</dbReference>
<dbReference type="Pfam" id="PF08142">
    <property type="entry name" value="AARP2CN"/>
    <property type="match status" value="1"/>
</dbReference>
<comment type="subcellular location">
    <subcellularLocation>
        <location evidence="1">Nucleus</location>
        <location evidence="1">Nucleolus</location>
    </subcellularLocation>
</comment>
<evidence type="ECO:0000256" key="6">
    <source>
        <dbReference type="ARBA" id="ARBA00022840"/>
    </source>
</evidence>
<evidence type="ECO:0000313" key="13">
    <source>
        <dbReference type="EMBL" id="KAL3115771.1"/>
    </source>
</evidence>
<evidence type="ECO:0000256" key="9">
    <source>
        <dbReference type="ARBA" id="ARBA00049117"/>
    </source>
</evidence>
<organism evidence="13 14">
    <name type="scientific">Heterodera trifolii</name>
    <dbReference type="NCBI Taxonomy" id="157864"/>
    <lineage>
        <taxon>Eukaryota</taxon>
        <taxon>Metazoa</taxon>
        <taxon>Ecdysozoa</taxon>
        <taxon>Nematoda</taxon>
        <taxon>Chromadorea</taxon>
        <taxon>Rhabditida</taxon>
        <taxon>Tylenchina</taxon>
        <taxon>Tylenchomorpha</taxon>
        <taxon>Tylenchoidea</taxon>
        <taxon>Heteroderidae</taxon>
        <taxon>Heteroderinae</taxon>
        <taxon>Heterodera</taxon>
    </lineage>
</organism>
<evidence type="ECO:0000259" key="12">
    <source>
        <dbReference type="PROSITE" id="PS51714"/>
    </source>
</evidence>
<gene>
    <name evidence="13" type="ORF">niasHT_007776</name>
</gene>
<dbReference type="GO" id="GO:0032040">
    <property type="term" value="C:small-subunit processome"/>
    <property type="evidence" value="ECO:0007669"/>
    <property type="project" value="UniProtKB-ARBA"/>
</dbReference>
<feature type="region of interest" description="Disordered" evidence="11">
    <location>
        <begin position="1"/>
        <end position="41"/>
    </location>
</feature>
<dbReference type="GO" id="GO:0005654">
    <property type="term" value="C:nucleoplasm"/>
    <property type="evidence" value="ECO:0007669"/>
    <property type="project" value="UniProtKB-ARBA"/>
</dbReference>
<accession>A0ABD2LKL6</accession>
<evidence type="ECO:0000256" key="3">
    <source>
        <dbReference type="ARBA" id="ARBA00022553"/>
    </source>
</evidence>
<keyword evidence="6" id="KW-0067">ATP-binding</keyword>
<dbReference type="InterPro" id="IPR027417">
    <property type="entry name" value="P-loop_NTPase"/>
</dbReference>
<feature type="region of interest" description="Disordered" evidence="11">
    <location>
        <begin position="1066"/>
        <end position="1130"/>
    </location>
</feature>
<keyword evidence="3" id="KW-0597">Phosphoprotein</keyword>
<feature type="compositionally biased region" description="Basic and acidic residues" evidence="11">
    <location>
        <begin position="645"/>
        <end position="662"/>
    </location>
</feature>
<evidence type="ECO:0000256" key="2">
    <source>
        <dbReference type="ARBA" id="ARBA00022517"/>
    </source>
</evidence>
<evidence type="ECO:0000256" key="4">
    <source>
        <dbReference type="ARBA" id="ARBA00022741"/>
    </source>
</evidence>
<dbReference type="GO" id="GO:0005524">
    <property type="term" value="F:ATP binding"/>
    <property type="evidence" value="ECO:0007669"/>
    <property type="project" value="UniProtKB-KW"/>
</dbReference>
<dbReference type="SUPFAM" id="SSF52540">
    <property type="entry name" value="P-loop containing nucleoside triphosphate hydrolases"/>
    <property type="match status" value="1"/>
</dbReference>
<feature type="region of interest" description="Disordered" evidence="11">
    <location>
        <begin position="414"/>
        <end position="447"/>
    </location>
</feature>
<dbReference type="InterPro" id="IPR030387">
    <property type="entry name" value="G_Bms1/Tsr1_dom"/>
</dbReference>
<dbReference type="Gene3D" id="3.40.50.300">
    <property type="entry name" value="P-loop containing nucleotide triphosphate hydrolases"/>
    <property type="match status" value="1"/>
</dbReference>
<evidence type="ECO:0000256" key="11">
    <source>
        <dbReference type="SAM" id="MobiDB-lite"/>
    </source>
</evidence>
<dbReference type="InterPro" id="IPR039761">
    <property type="entry name" value="Bms1/Tsr1"/>
</dbReference>
<evidence type="ECO:0000256" key="8">
    <source>
        <dbReference type="ARBA" id="ARBA00023242"/>
    </source>
</evidence>
<dbReference type="GO" id="GO:0042274">
    <property type="term" value="P:ribosomal small subunit biogenesis"/>
    <property type="evidence" value="ECO:0007669"/>
    <property type="project" value="UniProtKB-ARBA"/>
</dbReference>
<feature type="compositionally biased region" description="Basic and acidic residues" evidence="11">
    <location>
        <begin position="616"/>
        <end position="631"/>
    </location>
</feature>
<keyword evidence="8" id="KW-0539">Nucleus</keyword>
<protein>
    <recommendedName>
        <fullName evidence="12">Bms1-type G domain-containing protein</fullName>
    </recommendedName>
</protein>
<sequence>MRSNTENAKQHRVHKKGGKVLKKKSRKSGDATTQSGNNPKAFKFRSAIKAQKLIRRAADLSEKKKHIPIVDRSPDVLPPLLVAIVGPPGVGKSTLLRCLVKNYVKQSLSEIKGPVTVVTSKKRRVTFFEVPNDINAMVDAAKIADLALILIDASFGFEMEVFEFINICQVHGMPKVIGVLTHMDNVPKRSQLKSIKKQLKNRFWSELYQGAKLFYLTGMQKQRYLQHEIKNLGRFISVAKLRPILWRNSHPYVFCDRFEDITDPELIRSDPKVSRSVSLYGYVRGVHLKNNSAVHLPGVGDFRVSRITILSDPCPLPANRTAKRTLNEREQIVYAPMSGLGGLVYDKDAVYIDIGGSKSFSKARNRDEFIEALEGITEPLDSKMEKATLKLLKENPDLELTDLSNDLINKNGMESAQSSLSDGDEGQSEGEEDEQEEGPPAERTTDSQSELYHLASKFSKNFSVLPSQRTNWAKLVYETKMKNQTAENEQNAKAKAEKQQKTFGGGLFRVSESFLNANDKSLLKNQEDGLLANFRLFCSAGQLDWKSEEVRESIKDSWVTGKWASDGEGEDDESDGDGKNDDGQRQRNEKEEKWKAKEEENGDELSDWSGDEFEPNELKEAGEAMTKRDEGESSEDDEEEEAEEETKAEKGQNVEKSDGVAKGAKKERLRKLFDAEFDQTNEQYNALVEEMDKQSKLNKSVFDDLDEEQRQKLEGFRPGLYIRVEVEGVPAAFVDCFNPTFPYIVGGLLPAEQNDGYVQVRIKKHRWYDRLLKSRDPLIISCGWRRFQSMVVYSVLDHNHRLRFFKYTPKEAFCHGAFWAPFVTQNTGFLCLQSVDEEKKGFRIAATGVVLGMDKSTNIVKKLKLIGQPLEVFKKTAFVKGMFNSALEVTPFQGVAIRTVSGIRGLIKKALREPEGAFRATFEDKIKPNDVIFLRSWVDVPVPKFCVSMTDKLLPSGENWLGMKTTGRLRHELGIKPEQKADSGYHRHMKNEATEKFFVSAPLVIPKKLQKDLPYKLKPKVGRLCLKDAEEGRDSELVRNHTAELLMEPEENRVNAMMELLRTVKEEKRQRDKAQTKERWEKHQKELSEIETRRKRKMMATKKTVCRNKSRREGKRMRGDNTTEMETIGA</sequence>
<dbReference type="InterPro" id="IPR000795">
    <property type="entry name" value="T_Tr_GTP-bd_dom"/>
</dbReference>
<evidence type="ECO:0000256" key="10">
    <source>
        <dbReference type="ARBA" id="ARBA00061391"/>
    </source>
</evidence>
<feature type="compositionally biased region" description="Basic and acidic residues" evidence="11">
    <location>
        <begin position="1066"/>
        <end position="1092"/>
    </location>
</feature>
<evidence type="ECO:0000256" key="5">
    <source>
        <dbReference type="ARBA" id="ARBA00022801"/>
    </source>
</evidence>
<dbReference type="PANTHER" id="PTHR12858">
    <property type="entry name" value="RIBOSOME BIOGENESIS PROTEIN"/>
    <property type="match status" value="1"/>
</dbReference>
<keyword evidence="5" id="KW-0378">Hydrolase</keyword>
<dbReference type="SMART" id="SM01362">
    <property type="entry name" value="DUF663"/>
    <property type="match status" value="1"/>
</dbReference>
<comment type="similarity">
    <text evidence="10">Belongs to the TRAFAC class translation factor GTPase superfamily. Bms1-like GTPase family. BMS1 subfamily.</text>
</comment>
<feature type="compositionally biased region" description="Acidic residues" evidence="11">
    <location>
        <begin position="632"/>
        <end position="644"/>
    </location>
</feature>
<proteinExistence type="inferred from homology"/>
<dbReference type="InterPro" id="IPR012948">
    <property type="entry name" value="AARP2CN"/>
</dbReference>
<dbReference type="EMBL" id="JBICBT010000363">
    <property type="protein sequence ID" value="KAL3115771.1"/>
    <property type="molecule type" value="Genomic_DNA"/>
</dbReference>
<feature type="region of interest" description="Disordered" evidence="11">
    <location>
        <begin position="556"/>
        <end position="662"/>
    </location>
</feature>
<evidence type="ECO:0000313" key="14">
    <source>
        <dbReference type="Proteomes" id="UP001620626"/>
    </source>
</evidence>
<dbReference type="Proteomes" id="UP001620626">
    <property type="component" value="Unassembled WGS sequence"/>
</dbReference>
<feature type="compositionally biased region" description="Acidic residues" evidence="11">
    <location>
        <begin position="600"/>
        <end position="615"/>
    </location>
</feature>
<name>A0ABD2LKL6_9BILA</name>
<dbReference type="CDD" id="cd01882">
    <property type="entry name" value="BMS1"/>
    <property type="match status" value="1"/>
</dbReference>
<dbReference type="PROSITE" id="PS51714">
    <property type="entry name" value="G_BMS1"/>
    <property type="match status" value="1"/>
</dbReference>
<evidence type="ECO:0000256" key="1">
    <source>
        <dbReference type="ARBA" id="ARBA00004604"/>
    </source>
</evidence>
<dbReference type="Pfam" id="PF00009">
    <property type="entry name" value="GTP_EFTU"/>
    <property type="match status" value="1"/>
</dbReference>
<dbReference type="InterPro" id="IPR037875">
    <property type="entry name" value="Bms1_N"/>
</dbReference>
<dbReference type="InterPro" id="IPR007034">
    <property type="entry name" value="BMS1_TSR1_C"/>
</dbReference>
<feature type="compositionally biased region" description="Basic residues" evidence="11">
    <location>
        <begin position="10"/>
        <end position="26"/>
    </location>
</feature>
<comment type="caution">
    <text evidence="13">The sequence shown here is derived from an EMBL/GenBank/DDBJ whole genome shotgun (WGS) entry which is preliminary data.</text>
</comment>
<feature type="compositionally biased region" description="Basic and acidic residues" evidence="11">
    <location>
        <begin position="576"/>
        <end position="599"/>
    </location>
</feature>
<dbReference type="FunFam" id="3.40.50.300:FF:000105">
    <property type="entry name" value="BMS1 ribosome biogenesis factor"/>
    <property type="match status" value="1"/>
</dbReference>
<comment type="catalytic activity">
    <reaction evidence="9">
        <text>GTP + H2O = GDP + phosphate + H(+)</text>
        <dbReference type="Rhea" id="RHEA:19669"/>
        <dbReference type="ChEBI" id="CHEBI:15377"/>
        <dbReference type="ChEBI" id="CHEBI:15378"/>
        <dbReference type="ChEBI" id="CHEBI:37565"/>
        <dbReference type="ChEBI" id="CHEBI:43474"/>
        <dbReference type="ChEBI" id="CHEBI:58189"/>
    </reaction>
    <physiologicalReaction direction="left-to-right" evidence="9">
        <dbReference type="Rhea" id="RHEA:19670"/>
    </physiologicalReaction>
</comment>
<dbReference type="SMART" id="SM00382">
    <property type="entry name" value="AAA"/>
    <property type="match status" value="1"/>
</dbReference>
<keyword evidence="2" id="KW-0690">Ribosome biogenesis</keyword>
<dbReference type="PANTHER" id="PTHR12858:SF2">
    <property type="entry name" value="RIBOSOME BIOGENESIS PROTEIN BMS1 HOMOLOG"/>
    <property type="match status" value="1"/>
</dbReference>
<dbReference type="GO" id="GO:0016787">
    <property type="term" value="F:hydrolase activity"/>
    <property type="evidence" value="ECO:0007669"/>
    <property type="project" value="UniProtKB-KW"/>
</dbReference>
<keyword evidence="4" id="KW-0547">Nucleotide-binding</keyword>
<evidence type="ECO:0000256" key="7">
    <source>
        <dbReference type="ARBA" id="ARBA00023134"/>
    </source>
</evidence>
<feature type="compositionally biased region" description="Basic residues" evidence="11">
    <location>
        <begin position="1093"/>
        <end position="1115"/>
    </location>
</feature>
<keyword evidence="7" id="KW-0342">GTP-binding</keyword>
<reference evidence="13 14" key="1">
    <citation type="submission" date="2024-10" db="EMBL/GenBank/DDBJ databases">
        <authorList>
            <person name="Kim D."/>
        </authorList>
    </citation>
    <scope>NUCLEOTIDE SEQUENCE [LARGE SCALE GENOMIC DNA]</scope>
    <source>
        <strain evidence="13">BH-2024</strain>
    </source>
</reference>
<dbReference type="InterPro" id="IPR003593">
    <property type="entry name" value="AAA+_ATPase"/>
</dbReference>
<feature type="compositionally biased region" description="Acidic residues" evidence="11">
    <location>
        <begin position="422"/>
        <end position="439"/>
    </location>
</feature>